<feature type="signal peptide" evidence="1">
    <location>
        <begin position="1"/>
        <end position="23"/>
    </location>
</feature>
<organism evidence="2 3">
    <name type="scientific">Plasmodium relictum</name>
    <dbReference type="NCBI Taxonomy" id="85471"/>
    <lineage>
        <taxon>Eukaryota</taxon>
        <taxon>Sar</taxon>
        <taxon>Alveolata</taxon>
        <taxon>Apicomplexa</taxon>
        <taxon>Aconoidasida</taxon>
        <taxon>Haemosporida</taxon>
        <taxon>Plasmodiidae</taxon>
        <taxon>Plasmodium</taxon>
        <taxon>Plasmodium (Haemamoeba)</taxon>
    </lineage>
</organism>
<proteinExistence type="predicted"/>
<dbReference type="AlphaFoldDB" id="A0A1J1H9N2"/>
<name>A0A1J1H9N2_PLARL</name>
<dbReference type="KEGG" id="prel:PRELSG_0924400"/>
<dbReference type="VEuPathDB" id="PlasmoDB:PRELSG_0924400"/>
<evidence type="ECO:0000313" key="2">
    <source>
        <dbReference type="EMBL" id="CRH00144.1"/>
    </source>
</evidence>
<feature type="chain" id="PRO_5012249875" evidence="1">
    <location>
        <begin position="24"/>
        <end position="154"/>
    </location>
</feature>
<dbReference type="GeneID" id="39736256"/>
<accession>A0A1J1H9N2</accession>
<dbReference type="OrthoDB" id="390845at2759"/>
<evidence type="ECO:0000313" key="3">
    <source>
        <dbReference type="Proteomes" id="UP000220158"/>
    </source>
</evidence>
<protein>
    <submittedName>
        <fullName evidence="2">Uncharacterized protein</fullName>
    </submittedName>
</protein>
<dbReference type="Proteomes" id="UP000220158">
    <property type="component" value="Chromosome 9"/>
</dbReference>
<keyword evidence="3" id="KW-1185">Reference proteome</keyword>
<dbReference type="OMA" id="IFHINLK"/>
<gene>
    <name evidence="2" type="ORF">PRELSG_0924400</name>
</gene>
<keyword evidence="1" id="KW-0732">Signal</keyword>
<evidence type="ECO:0000256" key="1">
    <source>
        <dbReference type="SAM" id="SignalP"/>
    </source>
</evidence>
<dbReference type="RefSeq" id="XP_028533149.1">
    <property type="nucleotide sequence ID" value="XM_028676685.1"/>
</dbReference>
<reference evidence="2 3" key="1">
    <citation type="submission" date="2015-04" db="EMBL/GenBank/DDBJ databases">
        <authorList>
            <consortium name="Pathogen Informatics"/>
        </authorList>
    </citation>
    <scope>NUCLEOTIDE SEQUENCE [LARGE SCALE GENOMIC DNA]</scope>
    <source>
        <strain evidence="2 3">SGS1</strain>
    </source>
</reference>
<dbReference type="EMBL" id="LN835304">
    <property type="protein sequence ID" value="CRH00144.1"/>
    <property type="molecule type" value="Genomic_DNA"/>
</dbReference>
<sequence length="154" mass="18684">MSKLKLLIFLYFIFSYEISFIQPRKVCNVVQFGSYALSSNRKNRNYFKYEIVGIIDPLDKNKILWCSKRRKKLNIRLFKNLYNSLFCNINDYVYFDNSDQFIFRIFQINLKKTIQYMLKYKVISGKIKEDTEDNKILSLKENSFLFRFLNNINI</sequence>